<dbReference type="AlphaFoldDB" id="A0AAW4WYC8"/>
<sequence>MLPMGAKLMTLECGIRFLTDYLMGDTYFKTAYSEHNLVRERTQIALVADMEEKWGEMENIVARASFSH</sequence>
<protein>
    <submittedName>
        <fullName evidence="1">Mucin desulfatase</fullName>
    </submittedName>
</protein>
<proteinExistence type="predicted"/>
<accession>A0AAW4WYC8</accession>
<name>A0AAW4WYC8_9FIRM</name>
<feature type="non-terminal residue" evidence="1">
    <location>
        <position position="1"/>
    </location>
</feature>
<dbReference type="EMBL" id="JAJFBX010000537">
    <property type="protein sequence ID" value="MCC2749085.1"/>
    <property type="molecule type" value="Genomic_DNA"/>
</dbReference>
<gene>
    <name evidence="1" type="ORF">LK487_19125</name>
</gene>
<organism evidence="1 2">
    <name type="scientific">Agathobacter rectalis</name>
    <dbReference type="NCBI Taxonomy" id="39491"/>
    <lineage>
        <taxon>Bacteria</taxon>
        <taxon>Bacillati</taxon>
        <taxon>Bacillota</taxon>
        <taxon>Clostridia</taxon>
        <taxon>Lachnospirales</taxon>
        <taxon>Lachnospiraceae</taxon>
        <taxon>Agathobacter</taxon>
    </lineage>
</organism>
<evidence type="ECO:0000313" key="2">
    <source>
        <dbReference type="Proteomes" id="UP001197847"/>
    </source>
</evidence>
<evidence type="ECO:0000313" key="1">
    <source>
        <dbReference type="EMBL" id="MCC2749085.1"/>
    </source>
</evidence>
<reference evidence="1" key="1">
    <citation type="submission" date="2021-10" db="EMBL/GenBank/DDBJ databases">
        <title>Collection of gut derived symbiotic bacterial strains cultured from healthy donors.</title>
        <authorList>
            <person name="Lin H."/>
            <person name="Littmann E."/>
            <person name="Claire K."/>
            <person name="Pamer E."/>
        </authorList>
    </citation>
    <scope>NUCLEOTIDE SEQUENCE</scope>
    <source>
        <strain evidence="1">MSK.22.92</strain>
    </source>
</reference>
<dbReference type="Proteomes" id="UP001197847">
    <property type="component" value="Unassembled WGS sequence"/>
</dbReference>
<comment type="caution">
    <text evidence="1">The sequence shown here is derived from an EMBL/GenBank/DDBJ whole genome shotgun (WGS) entry which is preliminary data.</text>
</comment>